<dbReference type="GO" id="GO:0006357">
    <property type="term" value="P:regulation of transcription by RNA polymerase II"/>
    <property type="evidence" value="ECO:0007669"/>
    <property type="project" value="TreeGrafter"/>
</dbReference>
<dbReference type="PANTHER" id="PTHR46309">
    <property type="entry name" value="PHD FINGER PROTEIN 12"/>
    <property type="match status" value="1"/>
</dbReference>
<reference evidence="10 11" key="1">
    <citation type="journal article" date="2017" name="Mol. Plant">
        <title>The Genome of Medicinal Plant Macleaya cordata Provides New Insights into Benzylisoquinoline Alkaloids Metabolism.</title>
        <authorList>
            <person name="Liu X."/>
            <person name="Liu Y."/>
            <person name="Huang P."/>
            <person name="Ma Y."/>
            <person name="Qing Z."/>
            <person name="Tang Q."/>
            <person name="Cao H."/>
            <person name="Cheng P."/>
            <person name="Zheng Y."/>
            <person name="Yuan Z."/>
            <person name="Zhou Y."/>
            <person name="Liu J."/>
            <person name="Tang Z."/>
            <person name="Zhuo Y."/>
            <person name="Zhang Y."/>
            <person name="Yu L."/>
            <person name="Huang J."/>
            <person name="Yang P."/>
            <person name="Peng Q."/>
            <person name="Zhang J."/>
            <person name="Jiang W."/>
            <person name="Zhang Z."/>
            <person name="Lin K."/>
            <person name="Ro D.K."/>
            <person name="Chen X."/>
            <person name="Xiong X."/>
            <person name="Shang Y."/>
            <person name="Huang S."/>
            <person name="Zeng J."/>
        </authorList>
    </citation>
    <scope>NUCLEOTIDE SEQUENCE [LARGE SCALE GENOMIC DNA]</scope>
    <source>
        <strain evidence="11">cv. BLH2017</strain>
        <tissue evidence="10">Root</tissue>
    </source>
</reference>
<dbReference type="InParanoid" id="A0A200PLM1"/>
<dbReference type="InterPro" id="IPR059153">
    <property type="entry name" value="NSD_PHD-1st"/>
</dbReference>
<dbReference type="SUPFAM" id="SSF55729">
    <property type="entry name" value="Acyl-CoA N-acyltransferases (Nat)"/>
    <property type="match status" value="1"/>
</dbReference>
<dbReference type="CDD" id="cd20405">
    <property type="entry name" value="Tudor_Agenet_AtDUF_rpt1_3"/>
    <property type="match status" value="1"/>
</dbReference>
<dbReference type="Pfam" id="PF23209">
    <property type="entry name" value="IDM1_C"/>
    <property type="match status" value="1"/>
</dbReference>
<dbReference type="Gene3D" id="3.30.40.10">
    <property type="entry name" value="Zinc/RING finger domain, C3HC4 (zinc finger)"/>
    <property type="match status" value="2"/>
</dbReference>
<feature type="domain" description="N-acetyltransferase" evidence="9">
    <location>
        <begin position="1159"/>
        <end position="1311"/>
    </location>
</feature>
<dbReference type="InterPro" id="IPR016181">
    <property type="entry name" value="Acyl_CoA_acyltransferase"/>
</dbReference>
<comment type="caution">
    <text evidence="10">The sequence shown here is derived from an EMBL/GenBank/DDBJ whole genome shotgun (WGS) entry which is preliminary data.</text>
</comment>
<keyword evidence="3 6" id="KW-0863">Zinc-finger</keyword>
<dbReference type="GO" id="GO:0008270">
    <property type="term" value="F:zinc ion binding"/>
    <property type="evidence" value="ECO:0007669"/>
    <property type="project" value="UniProtKB-KW"/>
</dbReference>
<evidence type="ECO:0000256" key="1">
    <source>
        <dbReference type="ARBA" id="ARBA00004123"/>
    </source>
</evidence>
<dbReference type="SMART" id="SM00249">
    <property type="entry name" value="PHD"/>
    <property type="match status" value="2"/>
</dbReference>
<feature type="compositionally biased region" description="Polar residues" evidence="7">
    <location>
        <begin position="843"/>
        <end position="862"/>
    </location>
</feature>
<dbReference type="Pfam" id="PF05641">
    <property type="entry name" value="Agenet"/>
    <property type="match status" value="1"/>
</dbReference>
<evidence type="ECO:0000256" key="7">
    <source>
        <dbReference type="SAM" id="MobiDB-lite"/>
    </source>
</evidence>
<dbReference type="PANTHER" id="PTHR46309:SF12">
    <property type="entry name" value="GB|AAC80581.1"/>
    <property type="match status" value="1"/>
</dbReference>
<dbReference type="PROSITE" id="PS50016">
    <property type="entry name" value="ZF_PHD_2"/>
    <property type="match status" value="1"/>
</dbReference>
<proteinExistence type="predicted"/>
<comment type="subcellular location">
    <subcellularLocation>
        <location evidence="1">Nucleus</location>
    </subcellularLocation>
</comment>
<keyword evidence="4" id="KW-0862">Zinc</keyword>
<dbReference type="STRING" id="56857.A0A200PLM1"/>
<accession>A0A200PLM1</accession>
<evidence type="ECO:0000256" key="2">
    <source>
        <dbReference type="ARBA" id="ARBA00022723"/>
    </source>
</evidence>
<dbReference type="FunCoup" id="A0A200PLM1">
    <property type="interactions" value="284"/>
</dbReference>
<dbReference type="GO" id="GO:0003714">
    <property type="term" value="F:transcription corepressor activity"/>
    <property type="evidence" value="ECO:0007669"/>
    <property type="project" value="InterPro"/>
</dbReference>
<dbReference type="Pfam" id="PF22970">
    <property type="entry name" value="DUF7028"/>
    <property type="match status" value="2"/>
</dbReference>
<dbReference type="InterPro" id="IPR042163">
    <property type="entry name" value="PHF12"/>
</dbReference>
<feature type="compositionally biased region" description="Polar residues" evidence="7">
    <location>
        <begin position="809"/>
        <end position="818"/>
    </location>
</feature>
<dbReference type="InterPro" id="IPR056511">
    <property type="entry name" value="IDM1_C"/>
</dbReference>
<dbReference type="CDD" id="cd04301">
    <property type="entry name" value="NAT_SF"/>
    <property type="match status" value="1"/>
</dbReference>
<dbReference type="OMA" id="DEATENW"/>
<dbReference type="InterPro" id="IPR054292">
    <property type="entry name" value="DUF7028"/>
</dbReference>
<feature type="region of interest" description="Disordered" evidence="7">
    <location>
        <begin position="1403"/>
        <end position="1431"/>
    </location>
</feature>
<feature type="compositionally biased region" description="Basic and acidic residues" evidence="7">
    <location>
        <begin position="1422"/>
        <end position="1431"/>
    </location>
</feature>
<keyword evidence="5" id="KW-0539">Nucleus</keyword>
<dbReference type="Pfam" id="PF23011">
    <property type="entry name" value="PHD-1st_NSD"/>
    <property type="match status" value="1"/>
</dbReference>
<dbReference type="InterPro" id="IPR011011">
    <property type="entry name" value="Znf_FYVE_PHD"/>
</dbReference>
<dbReference type="Proteomes" id="UP000195402">
    <property type="component" value="Unassembled WGS sequence"/>
</dbReference>
<dbReference type="InterPro" id="IPR013083">
    <property type="entry name" value="Znf_RING/FYVE/PHD"/>
</dbReference>
<feature type="domain" description="PHD-type" evidence="8">
    <location>
        <begin position="1018"/>
        <end position="1063"/>
    </location>
</feature>
<dbReference type="GO" id="GO:0016747">
    <property type="term" value="F:acyltransferase activity, transferring groups other than amino-acyl groups"/>
    <property type="evidence" value="ECO:0007669"/>
    <property type="project" value="InterPro"/>
</dbReference>
<evidence type="ECO:0000313" key="10">
    <source>
        <dbReference type="EMBL" id="OUZ99116.1"/>
    </source>
</evidence>
<organism evidence="10 11">
    <name type="scientific">Macleaya cordata</name>
    <name type="common">Five-seeded plume-poppy</name>
    <name type="synonym">Bocconia cordata</name>
    <dbReference type="NCBI Taxonomy" id="56857"/>
    <lineage>
        <taxon>Eukaryota</taxon>
        <taxon>Viridiplantae</taxon>
        <taxon>Streptophyta</taxon>
        <taxon>Embryophyta</taxon>
        <taxon>Tracheophyta</taxon>
        <taxon>Spermatophyta</taxon>
        <taxon>Magnoliopsida</taxon>
        <taxon>Ranunculales</taxon>
        <taxon>Papaveraceae</taxon>
        <taxon>Papaveroideae</taxon>
        <taxon>Macleaya</taxon>
    </lineage>
</organism>
<dbReference type="InterPro" id="IPR000182">
    <property type="entry name" value="GNAT_dom"/>
</dbReference>
<dbReference type="GO" id="GO:0005634">
    <property type="term" value="C:nucleus"/>
    <property type="evidence" value="ECO:0007669"/>
    <property type="project" value="UniProtKB-SubCell"/>
</dbReference>
<evidence type="ECO:0000256" key="5">
    <source>
        <dbReference type="ARBA" id="ARBA00023242"/>
    </source>
</evidence>
<dbReference type="EMBL" id="MVGT01004544">
    <property type="protein sequence ID" value="OUZ99116.1"/>
    <property type="molecule type" value="Genomic_DNA"/>
</dbReference>
<evidence type="ECO:0000256" key="4">
    <source>
        <dbReference type="ARBA" id="ARBA00022833"/>
    </source>
</evidence>
<keyword evidence="2" id="KW-0479">Metal-binding</keyword>
<gene>
    <name evidence="10" type="ORF">BVC80_9077g49</name>
</gene>
<dbReference type="SMART" id="SM00743">
    <property type="entry name" value="Agenet"/>
    <property type="match status" value="2"/>
</dbReference>
<dbReference type="InterPro" id="IPR008395">
    <property type="entry name" value="Agenet-like_dom"/>
</dbReference>
<evidence type="ECO:0000313" key="11">
    <source>
        <dbReference type="Proteomes" id="UP000195402"/>
    </source>
</evidence>
<dbReference type="InterPro" id="IPR032308">
    <property type="entry name" value="TDBD"/>
</dbReference>
<dbReference type="PROSITE" id="PS51186">
    <property type="entry name" value="GNAT"/>
    <property type="match status" value="1"/>
</dbReference>
<dbReference type="Pfam" id="PF16135">
    <property type="entry name" value="TDBD"/>
    <property type="match status" value="1"/>
</dbReference>
<evidence type="ECO:0000256" key="3">
    <source>
        <dbReference type="ARBA" id="ARBA00022771"/>
    </source>
</evidence>
<sequence length="1443" mass="164334">MATSVEDVLEKKKKRKRKDIKETKRKLLVGEKVEVRSSEEGFSGSWHSATIIACRDSVRSVKYDNLLVDDGSKELTEVIKVSSMIDGVVKKGQDFINYRGLIRPFPPSIEICKFGLHYGLCVDALVNDAWWEGVIFDYEDGSMERLVFFPDLGDQQMVKIEELRITQDWDEVKESWKSRGNWVFLELIEEYEREWPVVVSVRQIWYELRAKKGFRNRIKEWTCSVKPMWADLVFKTIRHNLELTAEQVLNAILSQKVVNLADRPTKRMRSKRKNLRKSKFLAPSGSGVVSRGQEEGTQFALSFLVDPVGNLSSENEEGPSLFRRRRRKISDSLHVVLEDQVEECTNNPLDFSCDPEDINLINSDSRNLQMEVDKPPLTNTNESCDDEVVTIQIQETSALPSDLNLFANVSSNLNREKDDAQEARGIVLDYDEGHGSGNDRTFDGGDNSTFSNPNLLAHTDCTANEKREHANNTFSREDEVQGGGTVEDARNSCWSKDDLIYNKPIDKPTRSRRSDKRIWLPAGSDILPRAEFCPEALVNYLMESKKDVIFCKNNLVLQARMHLSYLGWKIERLKDSIFSRSNSKRGTMFRFRYTSPEGKTEYSLRKVCKLIQTASNVHTSCSRNGHETARVDAPVNQLNSSPQQVPFFNNIEKDQGCSPCVELLESGISKRKLPIIPISDELVGEPEYCPQALRDYYELQKGSKKGINGETATLLRQKARKHLLALGWNIFYVKKQNRRELRYASPTKKCYISLSTACEGCMEEGFSKSTGVTSSMGSSTGYKFYSAIMPTEVVQNALPIKGQFAKGYTESSGSSQSKENLEVANIKEKAPRVHLRSRKDSSFPLSQENAHLHSRQNGKATTTSYYRKLKKKKGSGFQLDSSYPTRVLRSSKRARQVVVQSPAHHTPRTVLSWLIESNVVLPRAKVRYLRRKDDHPLAEGRITRDGIKCNCCQKVFGLSGFEAHAGSKLHRPSARIFLEDGRSLLDCQQQVVQENKRSCFTIEPCERIKSNQVHKKNDYICSVCHYGGTLVLCDQCPSSFHLSCLGLEDLPDGKWFCPSCRCGICGQSEFHGDFEQCTEKTVLCCDQCNREYHEGCIRMRGSEKPERYAESNWFCSEKCRKIFEGLHKLLGKSVPLGVDNLSWTILKSTNDVYHYSGASDIEAMTEHQSKLNVALGLMHECFEPIKEPHTRRDLIKDVLFNNTSELNRLNFRGFYTLLLEREDELISVATVRVHGEKVAEVPLVGTCVQYRRQGMCRILFDALEKELRELEVERLLLPAVPQVLHTWTTSFGFSKMTNSERLEFLEYTFLDFQDTTMCQKILRTAPAVKSTKPRGNQPKLLNELSQSKENIDMNRHSIICEVIEAEQVEHSQIVEQQPVHVAVENGTDSVVTAPPLDVVTILDESEQNRQNSDITGKGSLEGSDKKQKEERGCCVKYYKRRRI</sequence>
<name>A0A200PLM1_MACCD</name>
<dbReference type="Gene3D" id="3.40.630.30">
    <property type="match status" value="1"/>
</dbReference>
<protein>
    <submittedName>
        <fullName evidence="10">GNAT domain</fullName>
    </submittedName>
</protein>
<feature type="compositionally biased region" description="Basic and acidic residues" evidence="7">
    <location>
        <begin position="819"/>
        <end position="831"/>
    </location>
</feature>
<keyword evidence="11" id="KW-1185">Reference proteome</keyword>
<feature type="region of interest" description="Disordered" evidence="7">
    <location>
        <begin position="809"/>
        <end position="862"/>
    </location>
</feature>
<evidence type="ECO:0000259" key="8">
    <source>
        <dbReference type="PROSITE" id="PS50016"/>
    </source>
</evidence>
<dbReference type="InterPro" id="IPR019787">
    <property type="entry name" value="Znf_PHD-finger"/>
</dbReference>
<dbReference type="InterPro" id="IPR001965">
    <property type="entry name" value="Znf_PHD"/>
</dbReference>
<dbReference type="OrthoDB" id="1903104at2759"/>
<dbReference type="InterPro" id="IPR014002">
    <property type="entry name" value="Agenet_dom_plant"/>
</dbReference>
<evidence type="ECO:0000259" key="9">
    <source>
        <dbReference type="PROSITE" id="PS51186"/>
    </source>
</evidence>
<evidence type="ECO:0000256" key="6">
    <source>
        <dbReference type="PROSITE-ProRule" id="PRU00146"/>
    </source>
</evidence>
<dbReference type="SUPFAM" id="SSF57903">
    <property type="entry name" value="FYVE/PHD zinc finger"/>
    <property type="match status" value="2"/>
</dbReference>